<sequence>MGFKRAVRRKFAQLMAASIAVASVGACSAGTVAETSPAPARQAAKQPNILFILVDDMGYADLSLTGNRLVRTPNIDALARDGMVMTRFYDAAPICSPSRAGFMTGQFPAEQRFVTYISDRQRNRRFGQADWLDPAIPVLPRTLKKEGYTTGHFGKWHLGGGRDVADAPLPSAYGIDESYTQFEGLGPRLLPSDLGGNLAQQSAALGKGPIEWAPRAAVTARYVDKTLDFIRRSKDGPWFAQLWLDDVHTPWAPSAQQLAAVKGKGRNEREDRFLAVLVAMDAEIGRLVNGMRQAGELDETLIVFTSDNGPTVGKGTPGSAAPYRGRKASLYEGGIRQPLIVRWPGHVKAGSRDTTTVAQAVDLFPTLARIAGAQPPPEGDGIDIGRAWQGRPIADRPDFYTHIARPAREARFGPLYSIRSGPWKLLANRDGSGAELYNLETDPGERNDLYAKERAVAARLGSQLRSWVASLPAPGPAVGH</sequence>
<dbReference type="RefSeq" id="WP_118862786.1">
    <property type="nucleotide sequence ID" value="NZ_QWLV01000001.1"/>
</dbReference>
<evidence type="ECO:0000259" key="6">
    <source>
        <dbReference type="Pfam" id="PF00884"/>
    </source>
</evidence>
<dbReference type="GO" id="GO:0004065">
    <property type="term" value="F:arylsulfatase activity"/>
    <property type="evidence" value="ECO:0007669"/>
    <property type="project" value="TreeGrafter"/>
</dbReference>
<evidence type="ECO:0000256" key="3">
    <source>
        <dbReference type="ARBA" id="ARBA00022801"/>
    </source>
</evidence>
<dbReference type="Gene3D" id="3.30.1120.10">
    <property type="match status" value="1"/>
</dbReference>
<keyword evidence="2" id="KW-0479">Metal-binding</keyword>
<evidence type="ECO:0000313" key="8">
    <source>
        <dbReference type="Proteomes" id="UP000266693"/>
    </source>
</evidence>
<dbReference type="Pfam" id="PF00884">
    <property type="entry name" value="Sulfatase"/>
    <property type="match status" value="1"/>
</dbReference>
<feature type="domain" description="Sulfatase N-terminal" evidence="6">
    <location>
        <begin position="47"/>
        <end position="372"/>
    </location>
</feature>
<organism evidence="7 8">
    <name type="scientific">Sphingomonas gilva</name>
    <dbReference type="NCBI Taxonomy" id="2305907"/>
    <lineage>
        <taxon>Bacteria</taxon>
        <taxon>Pseudomonadati</taxon>
        <taxon>Pseudomonadota</taxon>
        <taxon>Alphaproteobacteria</taxon>
        <taxon>Sphingomonadales</taxon>
        <taxon>Sphingomonadaceae</taxon>
        <taxon>Sphingomonas</taxon>
    </lineage>
</organism>
<accession>A0A396RZW2</accession>
<dbReference type="SUPFAM" id="SSF53649">
    <property type="entry name" value="Alkaline phosphatase-like"/>
    <property type="match status" value="1"/>
</dbReference>
<dbReference type="AlphaFoldDB" id="A0A396RZW2"/>
<keyword evidence="3" id="KW-0378">Hydrolase</keyword>
<dbReference type="EMBL" id="QWLV01000001">
    <property type="protein sequence ID" value="RHW19281.1"/>
    <property type="molecule type" value="Genomic_DNA"/>
</dbReference>
<feature type="signal peptide" evidence="5">
    <location>
        <begin position="1"/>
        <end position="28"/>
    </location>
</feature>
<evidence type="ECO:0000256" key="5">
    <source>
        <dbReference type="SAM" id="SignalP"/>
    </source>
</evidence>
<comment type="similarity">
    <text evidence="1">Belongs to the sulfatase family.</text>
</comment>
<dbReference type="PANTHER" id="PTHR42693">
    <property type="entry name" value="ARYLSULFATASE FAMILY MEMBER"/>
    <property type="match status" value="1"/>
</dbReference>
<name>A0A396RZW2_9SPHN</name>
<proteinExistence type="inferred from homology"/>
<keyword evidence="5" id="KW-0732">Signal</keyword>
<protein>
    <submittedName>
        <fullName evidence="7">Arylsulfatase</fullName>
    </submittedName>
</protein>
<dbReference type="InterPro" id="IPR000917">
    <property type="entry name" value="Sulfatase_N"/>
</dbReference>
<evidence type="ECO:0000256" key="4">
    <source>
        <dbReference type="ARBA" id="ARBA00022837"/>
    </source>
</evidence>
<evidence type="ECO:0000256" key="2">
    <source>
        <dbReference type="ARBA" id="ARBA00022723"/>
    </source>
</evidence>
<dbReference type="PANTHER" id="PTHR42693:SF33">
    <property type="entry name" value="ARYLSULFATASE"/>
    <property type="match status" value="1"/>
</dbReference>
<dbReference type="OrthoDB" id="9803751at2"/>
<keyword evidence="4" id="KW-0106">Calcium</keyword>
<dbReference type="GO" id="GO:0046872">
    <property type="term" value="F:metal ion binding"/>
    <property type="evidence" value="ECO:0007669"/>
    <property type="project" value="UniProtKB-KW"/>
</dbReference>
<keyword evidence="8" id="KW-1185">Reference proteome</keyword>
<dbReference type="InterPro" id="IPR024607">
    <property type="entry name" value="Sulfatase_CS"/>
</dbReference>
<comment type="caution">
    <text evidence="7">The sequence shown here is derived from an EMBL/GenBank/DDBJ whole genome shotgun (WGS) entry which is preliminary data.</text>
</comment>
<evidence type="ECO:0000256" key="1">
    <source>
        <dbReference type="ARBA" id="ARBA00008779"/>
    </source>
</evidence>
<dbReference type="Gene3D" id="3.40.720.10">
    <property type="entry name" value="Alkaline Phosphatase, subunit A"/>
    <property type="match status" value="1"/>
</dbReference>
<reference evidence="7 8" key="1">
    <citation type="submission" date="2018-08" db="EMBL/GenBank/DDBJ databases">
        <title>The multiple taxonomic identification of Sphingomonas gilva.</title>
        <authorList>
            <person name="Zhu D."/>
            <person name="Zheng S."/>
        </authorList>
    </citation>
    <scope>NUCLEOTIDE SEQUENCE [LARGE SCALE GENOMIC DNA]</scope>
    <source>
        <strain evidence="7 8">ZDH117</strain>
    </source>
</reference>
<dbReference type="InterPro" id="IPR017850">
    <property type="entry name" value="Alkaline_phosphatase_core_sf"/>
</dbReference>
<dbReference type="InterPro" id="IPR050738">
    <property type="entry name" value="Sulfatase"/>
</dbReference>
<feature type="chain" id="PRO_5017298936" evidence="5">
    <location>
        <begin position="29"/>
        <end position="480"/>
    </location>
</feature>
<dbReference type="PROSITE" id="PS00523">
    <property type="entry name" value="SULFATASE_1"/>
    <property type="match status" value="1"/>
</dbReference>
<dbReference type="Proteomes" id="UP000266693">
    <property type="component" value="Unassembled WGS sequence"/>
</dbReference>
<dbReference type="PROSITE" id="PS51257">
    <property type="entry name" value="PROKAR_LIPOPROTEIN"/>
    <property type="match status" value="1"/>
</dbReference>
<evidence type="ECO:0000313" key="7">
    <source>
        <dbReference type="EMBL" id="RHW19281.1"/>
    </source>
</evidence>
<gene>
    <name evidence="7" type="ORF">D1610_04010</name>
</gene>